<dbReference type="AlphaFoldDB" id="A0A4P8INI3"/>
<evidence type="ECO:0000313" key="2">
    <source>
        <dbReference type="EMBL" id="QCP36729.1"/>
    </source>
</evidence>
<dbReference type="Proteomes" id="UP000298653">
    <property type="component" value="Chromosome"/>
</dbReference>
<dbReference type="PANTHER" id="PTHR47738">
    <property type="entry name" value="PTS SYSTEM FRUCTOSE-LIKE EIIA COMPONENT-RELATED"/>
    <property type="match status" value="1"/>
</dbReference>
<reference evidence="2 3" key="1">
    <citation type="submission" date="2019-05" db="EMBL/GenBank/DDBJ databases">
        <title>Complete genome sequencing of Anaerostipes rhamnosivorans.</title>
        <authorList>
            <person name="Bui T.P.N."/>
            <person name="de Vos W.M."/>
        </authorList>
    </citation>
    <scope>NUCLEOTIDE SEQUENCE [LARGE SCALE GENOMIC DNA]</scope>
    <source>
        <strain evidence="2 3">1y2</strain>
    </source>
</reference>
<dbReference type="InterPro" id="IPR002178">
    <property type="entry name" value="PTS_EIIA_type-2_dom"/>
</dbReference>
<dbReference type="SUPFAM" id="SSF55804">
    <property type="entry name" value="Phoshotransferase/anion transport protein"/>
    <property type="match status" value="1"/>
</dbReference>
<dbReference type="RefSeq" id="WP_137329908.1">
    <property type="nucleotide sequence ID" value="NZ_CP040058.1"/>
</dbReference>
<dbReference type="Pfam" id="PF00359">
    <property type="entry name" value="PTS_EIIA_2"/>
    <property type="match status" value="1"/>
</dbReference>
<dbReference type="PROSITE" id="PS51094">
    <property type="entry name" value="PTS_EIIA_TYPE_2"/>
    <property type="match status" value="1"/>
</dbReference>
<name>A0A4P8INI3_9FIRM</name>
<keyword evidence="3" id="KW-1185">Reference proteome</keyword>
<evidence type="ECO:0000313" key="3">
    <source>
        <dbReference type="Proteomes" id="UP000298653"/>
    </source>
</evidence>
<evidence type="ECO:0000259" key="1">
    <source>
        <dbReference type="PROSITE" id="PS51094"/>
    </source>
</evidence>
<accession>A0A4P8INI3</accession>
<dbReference type="OrthoDB" id="370976at2"/>
<dbReference type="InterPro" id="IPR051541">
    <property type="entry name" value="PTS_SugarTrans_NitroReg"/>
</dbReference>
<protein>
    <submittedName>
        <fullName evidence="2">PTS system, galactitol-specific IIA component</fullName>
    </submittedName>
</protein>
<sequence>MKSKNTYLVVEGSAENWKEAIVLCGEYMMKNGSVEREFIDSCIEREKEYPTGLPSAIPVAIPHSKVKGIHENCICFLRLNKPVRFYRMDDSEEFVETRLVFNLAIKQAEEHLEFLQKLMQFVMNEQVISKCNKLPLEAVRELFLEELE</sequence>
<dbReference type="CDD" id="cd00211">
    <property type="entry name" value="PTS_IIA_fru"/>
    <property type="match status" value="1"/>
</dbReference>
<dbReference type="InterPro" id="IPR016152">
    <property type="entry name" value="PTrfase/Anion_transptr"/>
</dbReference>
<dbReference type="PANTHER" id="PTHR47738:SF3">
    <property type="entry name" value="PHOSPHOTRANSFERASE SYSTEM MANNITOL_FRUCTOSE-SPECIFIC IIA DOMAIN CONTAINING PROTEIN"/>
    <property type="match status" value="1"/>
</dbReference>
<dbReference type="KEGG" id="arf:AR1Y2_3275"/>
<feature type="domain" description="PTS EIIA type-2" evidence="1">
    <location>
        <begin position="1"/>
        <end position="146"/>
    </location>
</feature>
<gene>
    <name evidence="2" type="ORF">AR1Y2_3275</name>
</gene>
<organism evidence="2 3">
    <name type="scientific">Anaerostipes rhamnosivorans</name>
    <dbReference type="NCBI Taxonomy" id="1229621"/>
    <lineage>
        <taxon>Bacteria</taxon>
        <taxon>Bacillati</taxon>
        <taxon>Bacillota</taxon>
        <taxon>Clostridia</taxon>
        <taxon>Lachnospirales</taxon>
        <taxon>Lachnospiraceae</taxon>
        <taxon>Anaerostipes</taxon>
    </lineage>
</organism>
<dbReference type="Gene3D" id="3.40.930.10">
    <property type="entry name" value="Mannitol-specific EII, Chain A"/>
    <property type="match status" value="1"/>
</dbReference>
<proteinExistence type="predicted"/>
<dbReference type="EMBL" id="CP040058">
    <property type="protein sequence ID" value="QCP36729.1"/>
    <property type="molecule type" value="Genomic_DNA"/>
</dbReference>